<dbReference type="Proteomes" id="UP000240542">
    <property type="component" value="Unassembled WGS sequence"/>
</dbReference>
<dbReference type="EMBL" id="PYGA01000026">
    <property type="protein sequence ID" value="PSK89376.1"/>
    <property type="molecule type" value="Genomic_DNA"/>
</dbReference>
<protein>
    <submittedName>
        <fullName evidence="1">Uncharacterized protein</fullName>
    </submittedName>
</protein>
<dbReference type="RefSeq" id="WP_146165680.1">
    <property type="nucleotide sequence ID" value="NZ_PYGA01000026.1"/>
</dbReference>
<reference evidence="1 2" key="1">
    <citation type="submission" date="2018-03" db="EMBL/GenBank/DDBJ databases">
        <title>Genomic Encyclopedia of Archaeal and Bacterial Type Strains, Phase II (KMG-II): from individual species to whole genera.</title>
        <authorList>
            <person name="Goeker M."/>
        </authorList>
    </citation>
    <scope>NUCLEOTIDE SEQUENCE [LARGE SCALE GENOMIC DNA]</scope>
    <source>
        <strain evidence="1 2">DSM 45312</strain>
    </source>
</reference>
<evidence type="ECO:0000313" key="1">
    <source>
        <dbReference type="EMBL" id="PSK89376.1"/>
    </source>
</evidence>
<gene>
    <name evidence="1" type="ORF">CLV63_12612</name>
</gene>
<proteinExistence type="predicted"/>
<comment type="caution">
    <text evidence="1">The sequence shown here is derived from an EMBL/GenBank/DDBJ whole genome shotgun (WGS) entry which is preliminary data.</text>
</comment>
<keyword evidence="2" id="KW-1185">Reference proteome</keyword>
<evidence type="ECO:0000313" key="2">
    <source>
        <dbReference type="Proteomes" id="UP000240542"/>
    </source>
</evidence>
<accession>A0A2P8CWR5</accession>
<sequence length="63" mass="6921">MSVELAGVTAEHLGVMGVLVLGAWRSYLSSRQPTWEREIISRIMRVRLGRKGPRDPGDGDAGE</sequence>
<dbReference type="AlphaFoldDB" id="A0A2P8CWR5"/>
<name>A0A2P8CWR5_9ACTN</name>
<organism evidence="1 2">
    <name type="scientific">Murinocardiopsis flavida</name>
    <dbReference type="NCBI Taxonomy" id="645275"/>
    <lineage>
        <taxon>Bacteria</taxon>
        <taxon>Bacillati</taxon>
        <taxon>Actinomycetota</taxon>
        <taxon>Actinomycetes</taxon>
        <taxon>Streptosporangiales</taxon>
        <taxon>Nocardiopsidaceae</taxon>
        <taxon>Murinocardiopsis</taxon>
    </lineage>
</organism>